<keyword evidence="3" id="KW-0813">Transport</keyword>
<dbReference type="GO" id="GO:1990281">
    <property type="term" value="C:efflux pump complex"/>
    <property type="evidence" value="ECO:0007669"/>
    <property type="project" value="TreeGrafter"/>
</dbReference>
<dbReference type="Pfam" id="PF25917">
    <property type="entry name" value="BSH_RND"/>
    <property type="match status" value="1"/>
</dbReference>
<dbReference type="Gene3D" id="2.40.420.20">
    <property type="match status" value="1"/>
</dbReference>
<evidence type="ECO:0000256" key="1">
    <source>
        <dbReference type="ARBA" id="ARBA00004196"/>
    </source>
</evidence>
<evidence type="ECO:0000256" key="4">
    <source>
        <dbReference type="SAM" id="SignalP"/>
    </source>
</evidence>
<dbReference type="SUPFAM" id="SSF111369">
    <property type="entry name" value="HlyD-like secretion proteins"/>
    <property type="match status" value="1"/>
</dbReference>
<keyword evidence="8" id="KW-1185">Reference proteome</keyword>
<evidence type="ECO:0000256" key="3">
    <source>
        <dbReference type="ARBA" id="ARBA00022448"/>
    </source>
</evidence>
<dbReference type="STRING" id="314265.R2601_05508"/>
<dbReference type="Proteomes" id="UP000006230">
    <property type="component" value="Unassembled WGS sequence"/>
</dbReference>
<dbReference type="Gene3D" id="2.40.30.170">
    <property type="match status" value="1"/>
</dbReference>
<evidence type="ECO:0000259" key="5">
    <source>
        <dbReference type="Pfam" id="PF25917"/>
    </source>
</evidence>
<protein>
    <submittedName>
        <fullName evidence="7">Efflux transporter, RND family, MFP subunit</fullName>
    </submittedName>
</protein>
<dbReference type="Gene3D" id="1.10.287.470">
    <property type="entry name" value="Helix hairpin bin"/>
    <property type="match status" value="1"/>
</dbReference>
<dbReference type="AlphaFoldDB" id="Q0FSU9"/>
<feature type="domain" description="Multidrug resistance protein MdtA-like barrel-sandwich hybrid" evidence="5">
    <location>
        <begin position="61"/>
        <end position="181"/>
    </location>
</feature>
<comment type="subcellular location">
    <subcellularLocation>
        <location evidence="1">Cell envelope</location>
    </subcellularLocation>
</comment>
<dbReference type="PANTHER" id="PTHR30469:SF20">
    <property type="entry name" value="EFFLUX RND TRANSPORTER PERIPLASMIC ADAPTOR SUBUNIT"/>
    <property type="match status" value="1"/>
</dbReference>
<dbReference type="Gene3D" id="2.40.50.100">
    <property type="match status" value="1"/>
</dbReference>
<dbReference type="GO" id="GO:0015562">
    <property type="term" value="F:efflux transmembrane transporter activity"/>
    <property type="evidence" value="ECO:0007669"/>
    <property type="project" value="TreeGrafter"/>
</dbReference>
<name>Q0FSU9_SALBH</name>
<sequence>MTIFSRFPLAAAAVTMILASSQAALAQTEPQPSLRPVKLAVVEAGTQELTRQFFGKVVARRTVDLAFQVGGQIERFPVVEGSSIEQGALIAQLDLRPFQLSLDQAQLQKEQADRNLERLNKLRGSTVSESALDDAETQSGLTRISVDNAQIALDDATLYAPFDALVASRMVENYTTISAGTPVVRLHDMSEIRVEIDVPEVLIQKADVADDVSVLARFPSSPETYQMTVRELNAETSAIGQTYRATFGMAPPEGLDVLPGSSVTVIAKLSRGEPRIEIPAAAVQIASDGSTFVFRFDPKGAAEGTLTRLPVTVEPTDDGGVAVIEGLQSGDEIVVAGVSDLTDGMKARRFVGFGE</sequence>
<reference evidence="7 8" key="1">
    <citation type="journal article" date="2010" name="J. Bacteriol.">
        <title>Genome sequences of Pelagibaca bermudensis HTCC2601T and Maritimibacter alkaliphilus HTCC2654T, the type strains of two marine Roseobacter genera.</title>
        <authorList>
            <person name="Thrash J.C."/>
            <person name="Cho J.C."/>
            <person name="Ferriera S."/>
            <person name="Johnson J."/>
            <person name="Vergin K.L."/>
            <person name="Giovannoni S.J."/>
        </authorList>
    </citation>
    <scope>NUCLEOTIDE SEQUENCE [LARGE SCALE GENOMIC DNA]</scope>
    <source>
        <strain evidence="8">DSM 26914 / JCM 13377 / KCTC 12554 / HTCC2601</strain>
    </source>
</reference>
<evidence type="ECO:0000313" key="7">
    <source>
        <dbReference type="EMBL" id="EAU47154.1"/>
    </source>
</evidence>
<dbReference type="Pfam" id="PF25967">
    <property type="entry name" value="RND-MFP_C"/>
    <property type="match status" value="1"/>
</dbReference>
<dbReference type="InterPro" id="IPR058625">
    <property type="entry name" value="MdtA-like_BSH"/>
</dbReference>
<evidence type="ECO:0000313" key="8">
    <source>
        <dbReference type="Proteomes" id="UP000006230"/>
    </source>
</evidence>
<dbReference type="InterPro" id="IPR058627">
    <property type="entry name" value="MdtA-like_C"/>
</dbReference>
<dbReference type="OrthoDB" id="9813967at2"/>
<evidence type="ECO:0000256" key="2">
    <source>
        <dbReference type="ARBA" id="ARBA00009477"/>
    </source>
</evidence>
<keyword evidence="4" id="KW-0732">Signal</keyword>
<dbReference type="InterPro" id="IPR006143">
    <property type="entry name" value="RND_pump_MFP"/>
</dbReference>
<organism evidence="7 8">
    <name type="scientific">Salipiger bermudensis (strain DSM 26914 / JCM 13377 / KCTC 12554 / HTCC2601)</name>
    <name type="common">Pelagibaca bermudensis</name>
    <dbReference type="NCBI Taxonomy" id="314265"/>
    <lineage>
        <taxon>Bacteria</taxon>
        <taxon>Pseudomonadati</taxon>
        <taxon>Pseudomonadota</taxon>
        <taxon>Alphaproteobacteria</taxon>
        <taxon>Rhodobacterales</taxon>
        <taxon>Roseobacteraceae</taxon>
        <taxon>Salipiger</taxon>
    </lineage>
</organism>
<feature type="chain" id="PRO_5004171958" evidence="4">
    <location>
        <begin position="27"/>
        <end position="355"/>
    </location>
</feature>
<dbReference type="RefSeq" id="WP_007802870.1">
    <property type="nucleotide sequence ID" value="NZ_DS022277.1"/>
</dbReference>
<dbReference type="PANTHER" id="PTHR30469">
    <property type="entry name" value="MULTIDRUG RESISTANCE PROTEIN MDTA"/>
    <property type="match status" value="1"/>
</dbReference>
<proteinExistence type="inferred from homology"/>
<feature type="signal peptide" evidence="4">
    <location>
        <begin position="1"/>
        <end position="26"/>
    </location>
</feature>
<dbReference type="eggNOG" id="COG0845">
    <property type="taxonomic scope" value="Bacteria"/>
</dbReference>
<gene>
    <name evidence="7" type="ORF">R2601_05508</name>
</gene>
<evidence type="ECO:0000259" key="6">
    <source>
        <dbReference type="Pfam" id="PF25967"/>
    </source>
</evidence>
<feature type="domain" description="Multidrug resistance protein MdtA-like C-terminal permuted SH3" evidence="6">
    <location>
        <begin position="278"/>
        <end position="338"/>
    </location>
</feature>
<accession>Q0FSU9</accession>
<dbReference type="NCBIfam" id="TIGR01730">
    <property type="entry name" value="RND_mfp"/>
    <property type="match status" value="1"/>
</dbReference>
<comment type="caution">
    <text evidence="7">The sequence shown here is derived from an EMBL/GenBank/DDBJ whole genome shotgun (WGS) entry which is preliminary data.</text>
</comment>
<dbReference type="EMBL" id="AATQ01000008">
    <property type="protein sequence ID" value="EAU47154.1"/>
    <property type="molecule type" value="Genomic_DNA"/>
</dbReference>
<comment type="similarity">
    <text evidence="2">Belongs to the membrane fusion protein (MFP) (TC 8.A.1) family.</text>
</comment>
<dbReference type="HOGENOM" id="CLU_018816_1_0_5"/>